<accession>A0A553QNY2</accession>
<proteinExistence type="predicted"/>
<reference evidence="1" key="2">
    <citation type="submission" date="2019-04" db="EMBL/GenBank/DDBJ databases">
        <authorList>
            <person name="Kadobianskyi M."/>
            <person name="Schulze L."/>
            <person name="Schuelke M."/>
            <person name="Judkewitz B."/>
        </authorList>
    </citation>
    <scope>NUCLEOTIDE SEQUENCE</scope>
    <source>
        <strain evidence="1">Bolton</strain>
        <tissue evidence="1">Whole-body</tissue>
    </source>
</reference>
<evidence type="ECO:0000313" key="1">
    <source>
        <dbReference type="EMBL" id="TRY91637.1"/>
    </source>
</evidence>
<name>A0A553QNY2_9TELE</name>
<dbReference type="STRING" id="623744.A0A553QNY2"/>
<protein>
    <submittedName>
        <fullName evidence="1">Uncharacterized protein</fullName>
    </submittedName>
</protein>
<gene>
    <name evidence="1" type="ORF">DNTS_017027</name>
</gene>
<dbReference type="EMBL" id="SRMA01025732">
    <property type="protein sequence ID" value="TRY91636.1"/>
    <property type="molecule type" value="Genomic_DNA"/>
</dbReference>
<comment type="caution">
    <text evidence="1">The sequence shown here is derived from an EMBL/GenBank/DDBJ whole genome shotgun (WGS) entry which is preliminary data.</text>
</comment>
<sequence length="99" mass="11137">MPGFAEETQNMFQEGLHQVFFKERPLAQTNPEGDSTSEAITEDRLVIQVFCAVFCMFSSLSYTCLTFTCSASMTAPVWCAMFISDEPTDPLLENEQFSL</sequence>
<organism evidence="1 2">
    <name type="scientific">Danionella cerebrum</name>
    <dbReference type="NCBI Taxonomy" id="2873325"/>
    <lineage>
        <taxon>Eukaryota</taxon>
        <taxon>Metazoa</taxon>
        <taxon>Chordata</taxon>
        <taxon>Craniata</taxon>
        <taxon>Vertebrata</taxon>
        <taxon>Euteleostomi</taxon>
        <taxon>Actinopterygii</taxon>
        <taxon>Neopterygii</taxon>
        <taxon>Teleostei</taxon>
        <taxon>Ostariophysi</taxon>
        <taxon>Cypriniformes</taxon>
        <taxon>Danionidae</taxon>
        <taxon>Danioninae</taxon>
        <taxon>Danionella</taxon>
    </lineage>
</organism>
<dbReference type="OrthoDB" id="8932019at2759"/>
<dbReference type="AlphaFoldDB" id="A0A553QNY2"/>
<dbReference type="Proteomes" id="UP000316079">
    <property type="component" value="Unassembled WGS sequence"/>
</dbReference>
<reference evidence="1 2" key="1">
    <citation type="journal article" date="2019" name="Sci. Data">
        <title>Hybrid genome assembly and annotation of Danionella translucida.</title>
        <authorList>
            <person name="Kadobianskyi M."/>
            <person name="Schulze L."/>
            <person name="Schuelke M."/>
            <person name="Judkewitz B."/>
        </authorList>
    </citation>
    <scope>NUCLEOTIDE SEQUENCE [LARGE SCALE GENOMIC DNA]</scope>
    <source>
        <strain evidence="1 2">Bolton</strain>
    </source>
</reference>
<evidence type="ECO:0000313" key="2">
    <source>
        <dbReference type="Proteomes" id="UP000316079"/>
    </source>
</evidence>
<keyword evidence="2" id="KW-1185">Reference proteome</keyword>
<dbReference type="EMBL" id="SRMA01025732">
    <property type="protein sequence ID" value="TRY91637.1"/>
    <property type="molecule type" value="Genomic_DNA"/>
</dbReference>